<organism evidence="2 3">
    <name type="scientific">Exilibacterium tricleocarpae</name>
    <dbReference type="NCBI Taxonomy" id="2591008"/>
    <lineage>
        <taxon>Bacteria</taxon>
        <taxon>Pseudomonadati</taxon>
        <taxon>Pseudomonadota</taxon>
        <taxon>Gammaproteobacteria</taxon>
        <taxon>Cellvibrionales</taxon>
        <taxon>Cellvibrionaceae</taxon>
        <taxon>Exilibacterium</taxon>
    </lineage>
</organism>
<reference evidence="2 3" key="1">
    <citation type="submission" date="2019-06" db="EMBL/GenBank/DDBJ databases">
        <title>Whole genome sequence for Cellvibrionaceae sp. R142.</title>
        <authorList>
            <person name="Wang G."/>
        </authorList>
    </citation>
    <scope>NUCLEOTIDE SEQUENCE [LARGE SCALE GENOMIC DNA]</scope>
    <source>
        <strain evidence="2 3">R142</strain>
    </source>
</reference>
<sequence length="235" mass="26391">MIRMKVLIPVLIVLSIALGYMVSATLAVSRDYAVLVAPMSILLAALLAGSVTINYLHRTEESRKRDRTVNFIASYDPFSRPEFINLLYAAERELADGLQVFNAAGVSGPELVSKMDNLKNAVSDLSMEQAQAIHSAAGFFEMLIVNLSSDYFDKHYILQIYGDNFGIQFWARTWPLLKYSQLSNIEYQTLQGIPNNSLGGSYSSLERWVLSHVRDGDIFPMPNEKMATKKSDMHR</sequence>
<evidence type="ECO:0000313" key="3">
    <source>
        <dbReference type="Proteomes" id="UP000319732"/>
    </source>
</evidence>
<gene>
    <name evidence="2" type="ORF">FKG94_22315</name>
</gene>
<keyword evidence="1" id="KW-1133">Transmembrane helix</keyword>
<accession>A0A545SY49</accession>
<dbReference type="AlphaFoldDB" id="A0A545SY49"/>
<name>A0A545SY49_9GAMM</name>
<evidence type="ECO:0008006" key="4">
    <source>
        <dbReference type="Google" id="ProtNLM"/>
    </source>
</evidence>
<keyword evidence="1" id="KW-0472">Membrane</keyword>
<dbReference type="RefSeq" id="WP_142929168.1">
    <property type="nucleotide sequence ID" value="NZ_ML660104.1"/>
</dbReference>
<dbReference type="Proteomes" id="UP000319732">
    <property type="component" value="Unassembled WGS sequence"/>
</dbReference>
<comment type="caution">
    <text evidence="2">The sequence shown here is derived from an EMBL/GenBank/DDBJ whole genome shotgun (WGS) entry which is preliminary data.</text>
</comment>
<dbReference type="EMBL" id="VHSG01000026">
    <property type="protein sequence ID" value="TQV69890.1"/>
    <property type="molecule type" value="Genomic_DNA"/>
</dbReference>
<keyword evidence="3" id="KW-1185">Reference proteome</keyword>
<feature type="transmembrane region" description="Helical" evidence="1">
    <location>
        <begin position="37"/>
        <end position="57"/>
    </location>
</feature>
<protein>
    <recommendedName>
        <fullName evidence="4">DUF4760 domain-containing protein</fullName>
    </recommendedName>
</protein>
<keyword evidence="1" id="KW-0812">Transmembrane</keyword>
<evidence type="ECO:0000313" key="2">
    <source>
        <dbReference type="EMBL" id="TQV69890.1"/>
    </source>
</evidence>
<proteinExistence type="predicted"/>
<evidence type="ECO:0000256" key="1">
    <source>
        <dbReference type="SAM" id="Phobius"/>
    </source>
</evidence>